<sequence>MASNKKYWKSEAELNPNDSIVEALRNNEFTEEIPVDEFLGDKENLSQSNTSRRDFLKYVGFSTAAATVAACEGPVHKSIPYVVQPDNIVPGVANYYATTIADGFDFASILVKTREGRPIKIENNTDAKVNGGANARVQASVLTLYDSKRVQGPMANGEPVEWKVLDATVKAKLNALKGSSKQVVLLTQTYASPSTTKLISEFKEAYGENVNHVVYDAISEDAALNAYSKAYGERALADYDFEKADLIVSFGADFLGDWQGGGYDSGYAKGRVPKNGKMSRHVQLEANMSLTGANADKRYPMTPTQQKVALAKLYGKLNGSNVGGGTSDVDEAVDKVAAEIKKAGSKAVVVSGLNDENAQTVVLAINKLLGSEAFDANKPKYVRQGDVAKVNKLIADMNAGRVGALIMDGVNPAYTLPNADEFLAGLGQVDVSVDFAFNNDETAQASTYVAAASHYLESWGDAEFKKGEFSLMQPAIRELFDTRQFQSALLTWMGVEKTYYEYIKETWSADVLQGGSWNKALQDGVYAASASSVAVAEDVKPQTTSQGDDEEVQPEIVPIASAIRSLVNSTSAGTELVLYSKTGMGDGRQANNPWLQEFPDPISRVSWDNYVTVSKADAESWGLENSIEADGGVNGSYVKLTVDGKVLENVPVIIQPGQAVGTVGLAFGYGKKAGMQEEMATGVNAYTLYSNFSDVQSVTVERTGGEHEFACIQSHKTLMGRGDIIKETTLEIFNTKDHAEWNPMPHVTLNHNEIPVTSPDADLWEEFDRSVGHHFNLSIDLNACTGCGACVIACHAENNVPVVGKREMRRSRDMHWLRIDRYYSSEETFEEDNEKKENMDGLWGDQGSLGGFREMEDPSANPQVAFQPVMCQHCNHAPCETVCPVAATSHGRQGQNHMAYNRCVGTRYCANNCPYKVRRFNWFLYNNNDEFDFNMNNDLGKMVINPDVNVRSRGVMEKCSMCIQMTQKTILDAKRDGRVIKDGEFQTACSAACSSGAMVFGDINDHDSKVAELKNDDRMYHLLEHVGTKPNVFYHVKVRNTNEA</sequence>
<dbReference type="InterPro" id="IPR030948">
    <property type="entry name" value="TAT_var_transloc_signal_dom"/>
</dbReference>
<feature type="domain" description="4Fe-4S ferredoxin-type" evidence="1">
    <location>
        <begin position="894"/>
        <end position="923"/>
    </location>
</feature>
<dbReference type="PROSITE" id="PS51379">
    <property type="entry name" value="4FE4S_FER_2"/>
    <property type="match status" value="3"/>
</dbReference>
<gene>
    <name evidence="2" type="ORF">K1F36_06735</name>
</gene>
<proteinExistence type="predicted"/>
<evidence type="ECO:0000313" key="2">
    <source>
        <dbReference type="EMBL" id="MBW8199519.1"/>
    </source>
</evidence>
<dbReference type="Pfam" id="PF13247">
    <property type="entry name" value="Fer4_11"/>
    <property type="match status" value="1"/>
</dbReference>
<reference evidence="2 3" key="1">
    <citation type="submission" date="2021-08" db="EMBL/GenBank/DDBJ databases">
        <title>Muricauda profundi sp. nov., a marine bacterium isolated from deep seawater of the Mariana Trench.</title>
        <authorList>
            <person name="Wei Y."/>
        </authorList>
    </citation>
    <scope>NUCLEOTIDE SEQUENCE [LARGE SCALE GENOMIC DNA]</scope>
    <source>
        <strain evidence="2 3">W52</strain>
    </source>
</reference>
<dbReference type="NCBIfam" id="TIGR04519">
    <property type="entry name" value="MoCo_extend_TAT"/>
    <property type="match status" value="1"/>
</dbReference>
<dbReference type="Gene3D" id="3.30.2070.10">
    <property type="entry name" value="Formate dehydrogenase/DMSO reductase"/>
    <property type="match status" value="1"/>
</dbReference>
<dbReference type="EMBL" id="JAHZSV010000007">
    <property type="protein sequence ID" value="MBW8199519.1"/>
    <property type="molecule type" value="Genomic_DNA"/>
</dbReference>
<dbReference type="InterPro" id="IPR017896">
    <property type="entry name" value="4Fe4S_Fe-S-bd"/>
</dbReference>
<protein>
    <submittedName>
        <fullName evidence="2">TAT-variant-translocated molybdopterin oxidoreductase</fullName>
    </submittedName>
</protein>
<keyword evidence="3" id="KW-1185">Reference proteome</keyword>
<dbReference type="Gene3D" id="3.30.70.20">
    <property type="match status" value="2"/>
</dbReference>
<feature type="domain" description="4Fe-4S ferredoxin-type" evidence="1">
    <location>
        <begin position="862"/>
        <end position="893"/>
    </location>
</feature>
<evidence type="ECO:0000259" key="1">
    <source>
        <dbReference type="PROSITE" id="PS51379"/>
    </source>
</evidence>
<comment type="caution">
    <text evidence="2">The sequence shown here is derived from an EMBL/GenBank/DDBJ whole genome shotgun (WGS) entry which is preliminary data.</text>
</comment>
<evidence type="ECO:0000313" key="3">
    <source>
        <dbReference type="Proteomes" id="UP001196136"/>
    </source>
</evidence>
<dbReference type="SUPFAM" id="SSF53706">
    <property type="entry name" value="Formate dehydrogenase/DMSO reductase, domains 1-3"/>
    <property type="match status" value="1"/>
</dbReference>
<feature type="domain" description="4Fe-4S ferredoxin-type" evidence="1">
    <location>
        <begin position="775"/>
        <end position="805"/>
    </location>
</feature>
<dbReference type="Gene3D" id="3.40.50.740">
    <property type="match status" value="1"/>
</dbReference>
<dbReference type="Proteomes" id="UP001196136">
    <property type="component" value="Unassembled WGS sequence"/>
</dbReference>
<name>A0ABS7ER67_9FLAO</name>
<accession>A0ABS7ER67</accession>
<dbReference type="PANTHER" id="PTHR42783">
    <property type="entry name" value="GLUTAMATE SYNTHASE [NADPH] SMALL CHAIN"/>
    <property type="match status" value="1"/>
</dbReference>
<dbReference type="RefSeq" id="WP_220113132.1">
    <property type="nucleotide sequence ID" value="NZ_JAHZSV010000007.1"/>
</dbReference>
<dbReference type="SUPFAM" id="SSF54862">
    <property type="entry name" value="4Fe-4S ferredoxins"/>
    <property type="match status" value="1"/>
</dbReference>
<dbReference type="CDD" id="cd10551">
    <property type="entry name" value="PsrB"/>
    <property type="match status" value="1"/>
</dbReference>
<organism evidence="2 3">
    <name type="scientific">Flagellimonas abyssi</name>
    <dbReference type="NCBI Taxonomy" id="2864871"/>
    <lineage>
        <taxon>Bacteria</taxon>
        <taxon>Pseudomonadati</taxon>
        <taxon>Bacteroidota</taxon>
        <taxon>Flavobacteriia</taxon>
        <taxon>Flavobacteriales</taxon>
        <taxon>Flavobacteriaceae</taxon>
        <taxon>Flagellimonas</taxon>
    </lineage>
</organism>
<dbReference type="PANTHER" id="PTHR42783:SF3">
    <property type="entry name" value="GLUTAMATE SYNTHASE [NADPH] SMALL CHAIN-RELATED"/>
    <property type="match status" value="1"/>
</dbReference>